<sequence length="160" mass="18517">MAYLLAKVWRTMRGRWQWYVLWLFHHKFIVGVNGVIFNDQGQILLLRHRFWREGSWGLPGGYANSGETLEDTLRREVREETGYAVETGALLQMVSGYKLRIEASFLGQLLGGELKLDPKEVIEARFFPPDQLPDGLLSSHRQLVALAQVYQSQQRDRLQS</sequence>
<evidence type="ECO:0000313" key="7">
    <source>
        <dbReference type="Proteomes" id="UP000597444"/>
    </source>
</evidence>
<dbReference type="RefSeq" id="WP_220202817.1">
    <property type="nucleotide sequence ID" value="NZ_BNJK01000001.1"/>
</dbReference>
<protein>
    <submittedName>
        <fullName evidence="6">NUDIX hydrolase</fullName>
    </submittedName>
</protein>
<proteinExistence type="inferred from homology"/>
<keyword evidence="4" id="KW-1133">Transmembrane helix</keyword>
<keyword evidence="7" id="KW-1185">Reference proteome</keyword>
<keyword evidence="2 3" id="KW-0378">Hydrolase</keyword>
<dbReference type="InterPro" id="IPR020084">
    <property type="entry name" value="NUDIX_hydrolase_CS"/>
</dbReference>
<comment type="similarity">
    <text evidence="3">Belongs to the Nudix hydrolase family.</text>
</comment>
<comment type="caution">
    <text evidence="6">The sequence shown here is derived from an EMBL/GenBank/DDBJ whole genome shotgun (WGS) entry which is preliminary data.</text>
</comment>
<keyword evidence="4" id="KW-0472">Membrane</keyword>
<evidence type="ECO:0000256" key="3">
    <source>
        <dbReference type="RuleBase" id="RU003476"/>
    </source>
</evidence>
<comment type="cofactor">
    <cofactor evidence="1">
        <name>Mg(2+)</name>
        <dbReference type="ChEBI" id="CHEBI:18420"/>
    </cofactor>
</comment>
<organism evidence="6 7">
    <name type="scientific">Reticulibacter mediterranei</name>
    <dbReference type="NCBI Taxonomy" id="2778369"/>
    <lineage>
        <taxon>Bacteria</taxon>
        <taxon>Bacillati</taxon>
        <taxon>Chloroflexota</taxon>
        <taxon>Ktedonobacteria</taxon>
        <taxon>Ktedonobacterales</taxon>
        <taxon>Reticulibacteraceae</taxon>
        <taxon>Reticulibacter</taxon>
    </lineage>
</organism>
<dbReference type="PRINTS" id="PR00502">
    <property type="entry name" value="NUDIXFAMILY"/>
</dbReference>
<dbReference type="AlphaFoldDB" id="A0A8J3IKN7"/>
<dbReference type="Proteomes" id="UP000597444">
    <property type="component" value="Unassembled WGS sequence"/>
</dbReference>
<dbReference type="PANTHER" id="PTHR43046:SF16">
    <property type="entry name" value="ADP-RIBOSE PYROPHOSPHATASE YJHB-RELATED"/>
    <property type="match status" value="1"/>
</dbReference>
<dbReference type="SUPFAM" id="SSF55811">
    <property type="entry name" value="Nudix"/>
    <property type="match status" value="1"/>
</dbReference>
<evidence type="ECO:0000256" key="1">
    <source>
        <dbReference type="ARBA" id="ARBA00001946"/>
    </source>
</evidence>
<evidence type="ECO:0000259" key="5">
    <source>
        <dbReference type="PROSITE" id="PS51462"/>
    </source>
</evidence>
<name>A0A8J3IKN7_9CHLR</name>
<dbReference type="PANTHER" id="PTHR43046">
    <property type="entry name" value="GDP-MANNOSE MANNOSYL HYDROLASE"/>
    <property type="match status" value="1"/>
</dbReference>
<dbReference type="InterPro" id="IPR015797">
    <property type="entry name" value="NUDIX_hydrolase-like_dom_sf"/>
</dbReference>
<evidence type="ECO:0000313" key="6">
    <source>
        <dbReference type="EMBL" id="GHO91951.1"/>
    </source>
</evidence>
<dbReference type="InterPro" id="IPR000086">
    <property type="entry name" value="NUDIX_hydrolase_dom"/>
</dbReference>
<evidence type="ECO:0000256" key="4">
    <source>
        <dbReference type="SAM" id="Phobius"/>
    </source>
</evidence>
<feature type="domain" description="Nudix hydrolase" evidence="5">
    <location>
        <begin position="27"/>
        <end position="150"/>
    </location>
</feature>
<keyword evidence="4" id="KW-0812">Transmembrane</keyword>
<feature type="transmembrane region" description="Helical" evidence="4">
    <location>
        <begin position="16"/>
        <end position="37"/>
    </location>
</feature>
<accession>A0A8J3IKN7</accession>
<dbReference type="GO" id="GO:0016787">
    <property type="term" value="F:hydrolase activity"/>
    <property type="evidence" value="ECO:0007669"/>
    <property type="project" value="UniProtKB-KW"/>
</dbReference>
<dbReference type="Gene3D" id="3.90.79.10">
    <property type="entry name" value="Nucleoside Triphosphate Pyrophosphohydrolase"/>
    <property type="match status" value="1"/>
</dbReference>
<dbReference type="PROSITE" id="PS00893">
    <property type="entry name" value="NUDIX_BOX"/>
    <property type="match status" value="1"/>
</dbReference>
<dbReference type="Pfam" id="PF00293">
    <property type="entry name" value="NUDIX"/>
    <property type="match status" value="1"/>
</dbReference>
<dbReference type="EMBL" id="BNJK01000001">
    <property type="protein sequence ID" value="GHO91951.1"/>
    <property type="molecule type" value="Genomic_DNA"/>
</dbReference>
<gene>
    <name evidence="6" type="ORF">KSF_019990</name>
</gene>
<dbReference type="PROSITE" id="PS51462">
    <property type="entry name" value="NUDIX"/>
    <property type="match status" value="1"/>
</dbReference>
<dbReference type="InterPro" id="IPR020476">
    <property type="entry name" value="Nudix_hydrolase"/>
</dbReference>
<evidence type="ECO:0000256" key="2">
    <source>
        <dbReference type="ARBA" id="ARBA00022801"/>
    </source>
</evidence>
<reference evidence="6" key="1">
    <citation type="submission" date="2020-10" db="EMBL/GenBank/DDBJ databases">
        <title>Taxonomic study of unclassified bacteria belonging to the class Ktedonobacteria.</title>
        <authorList>
            <person name="Yabe S."/>
            <person name="Wang C.M."/>
            <person name="Zheng Y."/>
            <person name="Sakai Y."/>
            <person name="Cavaletti L."/>
            <person name="Monciardini P."/>
            <person name="Donadio S."/>
        </authorList>
    </citation>
    <scope>NUCLEOTIDE SEQUENCE</scope>
    <source>
        <strain evidence="6">ID150040</strain>
    </source>
</reference>